<dbReference type="PANTHER" id="PTHR39328">
    <property type="entry name" value="BLL2871 PROTEIN"/>
    <property type="match status" value="1"/>
</dbReference>
<name>A0A916T409_9ACTN</name>
<sequence>MTFSLVAHDESTGAFGMVVCSSSPAVASRCTHLRAGVGGVSSQNVTNPALGELTLDALATGVDAQTALTTALSNEQFPDYRQVLVVDPQGATAVHSGGNALGIFTSAQVPHAVAAGNMLRDKAVIDALITGYRRSEESTFEARLLAGLDAAIEAGGEAGPVHSAGLAVVEDVSWPVTDLRVDFSDDPIADLHALWAVWAPQKNDYRVRGVDPTSAPSYGVPGDE</sequence>
<dbReference type="SUPFAM" id="SSF56235">
    <property type="entry name" value="N-terminal nucleophile aminohydrolases (Ntn hydrolases)"/>
    <property type="match status" value="1"/>
</dbReference>
<evidence type="ECO:0000313" key="1">
    <source>
        <dbReference type="EMBL" id="GGB27868.1"/>
    </source>
</evidence>
<reference evidence="1" key="1">
    <citation type="journal article" date="2014" name="Int. J. Syst. Evol. Microbiol.">
        <title>Complete genome sequence of Corynebacterium casei LMG S-19264T (=DSM 44701T), isolated from a smear-ripened cheese.</title>
        <authorList>
            <consortium name="US DOE Joint Genome Institute (JGI-PGF)"/>
            <person name="Walter F."/>
            <person name="Albersmeier A."/>
            <person name="Kalinowski J."/>
            <person name="Ruckert C."/>
        </authorList>
    </citation>
    <scope>NUCLEOTIDE SEQUENCE</scope>
    <source>
        <strain evidence="1">CGMCC 1.12827</strain>
    </source>
</reference>
<gene>
    <name evidence="1" type="ORF">GCM10011489_15070</name>
</gene>
<dbReference type="PANTHER" id="PTHR39328:SF1">
    <property type="entry name" value="BLL2871 PROTEIN"/>
    <property type="match status" value="1"/>
</dbReference>
<comment type="caution">
    <text evidence="1">The sequence shown here is derived from an EMBL/GenBank/DDBJ whole genome shotgun (WGS) entry which is preliminary data.</text>
</comment>
<organism evidence="1 2">
    <name type="scientific">Gordonia jinhuaensis</name>
    <dbReference type="NCBI Taxonomy" id="1517702"/>
    <lineage>
        <taxon>Bacteria</taxon>
        <taxon>Bacillati</taxon>
        <taxon>Actinomycetota</taxon>
        <taxon>Actinomycetes</taxon>
        <taxon>Mycobacteriales</taxon>
        <taxon>Gordoniaceae</taxon>
        <taxon>Gordonia</taxon>
    </lineage>
</organism>
<dbReference type="InterPro" id="IPR029055">
    <property type="entry name" value="Ntn_hydrolases_N"/>
</dbReference>
<proteinExistence type="predicted"/>
<accession>A0A916T409</accession>
<protein>
    <recommendedName>
        <fullName evidence="3">Ntn-hydrolase superfamily protein</fullName>
    </recommendedName>
</protein>
<evidence type="ECO:0000313" key="2">
    <source>
        <dbReference type="Proteomes" id="UP000621454"/>
    </source>
</evidence>
<dbReference type="Gene3D" id="3.60.20.10">
    <property type="entry name" value="Glutamine Phosphoribosylpyrophosphate, subunit 1, domain 1"/>
    <property type="match status" value="1"/>
</dbReference>
<dbReference type="InterPro" id="IPR010430">
    <property type="entry name" value="DUF1028"/>
</dbReference>
<dbReference type="RefSeq" id="WP_188585967.1">
    <property type="nucleotide sequence ID" value="NZ_BMGC01000007.1"/>
</dbReference>
<dbReference type="Pfam" id="PF06267">
    <property type="entry name" value="DUF1028"/>
    <property type="match status" value="1"/>
</dbReference>
<dbReference type="EMBL" id="BMGC01000007">
    <property type="protein sequence ID" value="GGB27868.1"/>
    <property type="molecule type" value="Genomic_DNA"/>
</dbReference>
<dbReference type="AlphaFoldDB" id="A0A916T409"/>
<dbReference type="Proteomes" id="UP000621454">
    <property type="component" value="Unassembled WGS sequence"/>
</dbReference>
<evidence type="ECO:0008006" key="3">
    <source>
        <dbReference type="Google" id="ProtNLM"/>
    </source>
</evidence>
<keyword evidence="2" id="KW-1185">Reference proteome</keyword>
<reference evidence="1" key="2">
    <citation type="submission" date="2020-09" db="EMBL/GenBank/DDBJ databases">
        <authorList>
            <person name="Sun Q."/>
            <person name="Zhou Y."/>
        </authorList>
    </citation>
    <scope>NUCLEOTIDE SEQUENCE</scope>
    <source>
        <strain evidence="1">CGMCC 1.12827</strain>
    </source>
</reference>